<feature type="region of interest" description="Disordered" evidence="1">
    <location>
        <begin position="84"/>
        <end position="107"/>
    </location>
</feature>
<organism evidence="2">
    <name type="scientific">Cuerna arida</name>
    <dbReference type="NCBI Taxonomy" id="1464854"/>
    <lineage>
        <taxon>Eukaryota</taxon>
        <taxon>Metazoa</taxon>
        <taxon>Ecdysozoa</taxon>
        <taxon>Arthropoda</taxon>
        <taxon>Hexapoda</taxon>
        <taxon>Insecta</taxon>
        <taxon>Pterygota</taxon>
        <taxon>Neoptera</taxon>
        <taxon>Paraneoptera</taxon>
        <taxon>Hemiptera</taxon>
        <taxon>Auchenorrhyncha</taxon>
        <taxon>Membracoidea</taxon>
        <taxon>Cicadellidae</taxon>
        <taxon>Cicadellinae</taxon>
        <taxon>Proconiini</taxon>
        <taxon>Cuerna</taxon>
    </lineage>
</organism>
<reference evidence="2" key="1">
    <citation type="submission" date="2015-11" db="EMBL/GenBank/DDBJ databases">
        <title>De novo transcriptome assembly of four potential Pierce s Disease insect vectors from Arizona vineyards.</title>
        <authorList>
            <person name="Tassone E.E."/>
        </authorList>
    </citation>
    <scope>NUCLEOTIDE SEQUENCE</scope>
</reference>
<dbReference type="AlphaFoldDB" id="A0A1B6GZY4"/>
<proteinExistence type="predicted"/>
<evidence type="ECO:0000313" key="2">
    <source>
        <dbReference type="EMBL" id="JAS67975.1"/>
    </source>
</evidence>
<sequence>MGKLEPRERCRATFKELKILTVTSLYILETILYCLSRDLPRNGDFHEYNTRHCQDFPLPPHRTAVFEKNQPMPERNSFMLCQKKSRKSRQLHKNEDSNKELAPAKNHLYSRRILPVET</sequence>
<evidence type="ECO:0000256" key="1">
    <source>
        <dbReference type="SAM" id="MobiDB-lite"/>
    </source>
</evidence>
<accession>A0A1B6GZY4</accession>
<dbReference type="EMBL" id="GECZ01001794">
    <property type="protein sequence ID" value="JAS67975.1"/>
    <property type="molecule type" value="Transcribed_RNA"/>
</dbReference>
<gene>
    <name evidence="2" type="ORF">g.28725</name>
</gene>
<name>A0A1B6GZY4_9HEMI</name>
<protein>
    <submittedName>
        <fullName evidence="2">Uncharacterized protein</fullName>
    </submittedName>
</protein>